<dbReference type="EMBL" id="JAHSTY010000001">
    <property type="protein sequence ID" value="MBV4454161.1"/>
    <property type="molecule type" value="Genomic_DNA"/>
</dbReference>
<name>A0ABS6P129_9PSED</name>
<gene>
    <name evidence="2" type="ORF">KVG91_16345</name>
</gene>
<protein>
    <submittedName>
        <fullName evidence="2">Uncharacterized protein</fullName>
    </submittedName>
</protein>
<proteinExistence type="predicted"/>
<feature type="region of interest" description="Disordered" evidence="1">
    <location>
        <begin position="41"/>
        <end position="66"/>
    </location>
</feature>
<keyword evidence="3" id="KW-1185">Reference proteome</keyword>
<feature type="non-terminal residue" evidence="2">
    <location>
        <position position="1"/>
    </location>
</feature>
<evidence type="ECO:0000313" key="3">
    <source>
        <dbReference type="Proteomes" id="UP001048976"/>
    </source>
</evidence>
<evidence type="ECO:0000256" key="1">
    <source>
        <dbReference type="SAM" id="MobiDB-lite"/>
    </source>
</evidence>
<organism evidence="2 3">
    <name type="scientific">Pseudomonas azadiae</name>
    <dbReference type="NCBI Taxonomy" id="2843612"/>
    <lineage>
        <taxon>Bacteria</taxon>
        <taxon>Pseudomonadati</taxon>
        <taxon>Pseudomonadota</taxon>
        <taxon>Gammaproteobacteria</taxon>
        <taxon>Pseudomonadales</taxon>
        <taxon>Pseudomonadaceae</taxon>
        <taxon>Pseudomonas</taxon>
    </lineage>
</organism>
<reference evidence="2" key="1">
    <citation type="submission" date="2021-06" db="EMBL/GenBank/DDBJ databases">
        <title>Updating the genus Pseudomonas: Description of 43 new species and partition of the Pseudomonas putida group.</title>
        <authorList>
            <person name="Girard L."/>
            <person name="Lood C."/>
            <person name="Vandamme P."/>
            <person name="Rokni-Zadeh H."/>
            <person name="Van Noort V."/>
            <person name="Hofte M."/>
            <person name="Lavigne R."/>
            <person name="De Mot R."/>
        </authorList>
    </citation>
    <scope>NUCLEOTIDE SEQUENCE</scope>
    <source>
        <strain evidence="2">SWRI103</strain>
    </source>
</reference>
<feature type="compositionally biased region" description="Basic and acidic residues" evidence="1">
    <location>
        <begin position="54"/>
        <end position="66"/>
    </location>
</feature>
<evidence type="ECO:0000313" key="2">
    <source>
        <dbReference type="EMBL" id="MBV4454161.1"/>
    </source>
</evidence>
<dbReference type="Proteomes" id="UP001048976">
    <property type="component" value="Unassembled WGS sequence"/>
</dbReference>
<sequence>GRGTEWWGEDFLVTFCWAGIPVLQKVTRCKSGTASRRYIKNGYVHGQQQQPGRPEGRHERRLSTDR</sequence>
<comment type="caution">
    <text evidence="2">The sequence shown here is derived from an EMBL/GenBank/DDBJ whole genome shotgun (WGS) entry which is preliminary data.</text>
</comment>
<accession>A0ABS6P129</accession>